<dbReference type="Gene3D" id="3.40.640.10">
    <property type="entry name" value="Type I PLP-dependent aspartate aminotransferase-like (Major domain)"/>
    <property type="match status" value="1"/>
</dbReference>
<dbReference type="GO" id="GO:0030170">
    <property type="term" value="F:pyridoxal phosphate binding"/>
    <property type="evidence" value="ECO:0007669"/>
    <property type="project" value="InterPro"/>
</dbReference>
<dbReference type="CDD" id="cd00609">
    <property type="entry name" value="AAT_like"/>
    <property type="match status" value="1"/>
</dbReference>
<feature type="domain" description="Aminotransferase class I/classII large" evidence="6">
    <location>
        <begin position="55"/>
        <end position="388"/>
    </location>
</feature>
<keyword evidence="3" id="KW-0663">Pyridoxal phosphate</keyword>
<proteinExistence type="inferred from homology"/>
<dbReference type="EMBL" id="JADILX010000049">
    <property type="protein sequence ID" value="MBO8485334.1"/>
    <property type="molecule type" value="Genomic_DNA"/>
</dbReference>
<dbReference type="InterPro" id="IPR051798">
    <property type="entry name" value="Class-II_PLP-Dep_Aminotrans"/>
</dbReference>
<evidence type="ECO:0000256" key="1">
    <source>
        <dbReference type="ARBA" id="ARBA00001933"/>
    </source>
</evidence>
<name>A0A9D9J2K5_9BACT</name>
<dbReference type="SUPFAM" id="SSF53383">
    <property type="entry name" value="PLP-dependent transferases"/>
    <property type="match status" value="1"/>
</dbReference>
<evidence type="ECO:0000256" key="2">
    <source>
        <dbReference type="ARBA" id="ARBA00012224"/>
    </source>
</evidence>
<dbReference type="InterPro" id="IPR027619">
    <property type="entry name" value="C-S_lyase_PatB-like"/>
</dbReference>
<evidence type="ECO:0000256" key="4">
    <source>
        <dbReference type="ARBA" id="ARBA00023239"/>
    </source>
</evidence>
<gene>
    <name evidence="7" type="ORF">IAB78_02800</name>
</gene>
<evidence type="ECO:0000256" key="3">
    <source>
        <dbReference type="ARBA" id="ARBA00022898"/>
    </source>
</evidence>
<dbReference type="Gene3D" id="3.90.1150.10">
    <property type="entry name" value="Aspartate Aminotransferase, domain 1"/>
    <property type="match status" value="1"/>
</dbReference>
<dbReference type="GO" id="GO:0047804">
    <property type="term" value="F:cysteine-S-conjugate beta-lyase activity"/>
    <property type="evidence" value="ECO:0007669"/>
    <property type="project" value="UniProtKB-EC"/>
</dbReference>
<comment type="similarity">
    <text evidence="5">Belongs to the class-II pyridoxal-phosphate-dependent aminotransferase family. MalY/PatB cystathionine beta-lyase subfamily.</text>
</comment>
<keyword evidence="7" id="KW-0808">Transferase</keyword>
<dbReference type="PANTHER" id="PTHR43525:SF1">
    <property type="entry name" value="PROTEIN MALY"/>
    <property type="match status" value="1"/>
</dbReference>
<keyword evidence="7" id="KW-0032">Aminotransferase</keyword>
<evidence type="ECO:0000256" key="5">
    <source>
        <dbReference type="ARBA" id="ARBA00037974"/>
    </source>
</evidence>
<evidence type="ECO:0000313" key="7">
    <source>
        <dbReference type="EMBL" id="MBO8485334.1"/>
    </source>
</evidence>
<dbReference type="EC" id="4.4.1.13" evidence="2"/>
<dbReference type="Proteomes" id="UP000823750">
    <property type="component" value="Unassembled WGS sequence"/>
</dbReference>
<evidence type="ECO:0000313" key="8">
    <source>
        <dbReference type="Proteomes" id="UP000823750"/>
    </source>
</evidence>
<dbReference type="GO" id="GO:0008483">
    <property type="term" value="F:transaminase activity"/>
    <property type="evidence" value="ECO:0007669"/>
    <property type="project" value="UniProtKB-KW"/>
</dbReference>
<comment type="cofactor">
    <cofactor evidence="1">
        <name>pyridoxal 5'-phosphate</name>
        <dbReference type="ChEBI" id="CHEBI:597326"/>
    </cofactor>
</comment>
<dbReference type="PANTHER" id="PTHR43525">
    <property type="entry name" value="PROTEIN MALY"/>
    <property type="match status" value="1"/>
</dbReference>
<dbReference type="InterPro" id="IPR015422">
    <property type="entry name" value="PyrdxlP-dep_Trfase_small"/>
</dbReference>
<reference evidence="7" key="2">
    <citation type="journal article" date="2021" name="PeerJ">
        <title>Extensive microbial diversity within the chicken gut microbiome revealed by metagenomics and culture.</title>
        <authorList>
            <person name="Gilroy R."/>
            <person name="Ravi A."/>
            <person name="Getino M."/>
            <person name="Pursley I."/>
            <person name="Horton D.L."/>
            <person name="Alikhan N.F."/>
            <person name="Baker D."/>
            <person name="Gharbi K."/>
            <person name="Hall N."/>
            <person name="Watson M."/>
            <person name="Adriaenssens E.M."/>
            <person name="Foster-Nyarko E."/>
            <person name="Jarju S."/>
            <person name="Secka A."/>
            <person name="Antonio M."/>
            <person name="Oren A."/>
            <person name="Chaudhuri R.R."/>
            <person name="La Ragione R."/>
            <person name="Hildebrand F."/>
            <person name="Pallen M.J."/>
        </authorList>
    </citation>
    <scope>NUCLEOTIDE SEQUENCE</scope>
    <source>
        <strain evidence="7">B2-16538</strain>
    </source>
</reference>
<dbReference type="InterPro" id="IPR004839">
    <property type="entry name" value="Aminotransferase_I/II_large"/>
</dbReference>
<protein>
    <recommendedName>
        <fullName evidence="2">cysteine-S-conjugate beta-lyase</fullName>
        <ecNumber evidence="2">4.4.1.13</ecNumber>
    </recommendedName>
</protein>
<dbReference type="InterPro" id="IPR015424">
    <property type="entry name" value="PyrdxlP-dep_Trfase"/>
</dbReference>
<accession>A0A9D9J2K5</accession>
<dbReference type="AlphaFoldDB" id="A0A9D9J2K5"/>
<keyword evidence="4" id="KW-0456">Lyase</keyword>
<dbReference type="Pfam" id="PF00155">
    <property type="entry name" value="Aminotran_1_2"/>
    <property type="match status" value="1"/>
</dbReference>
<reference evidence="7" key="1">
    <citation type="submission" date="2020-10" db="EMBL/GenBank/DDBJ databases">
        <authorList>
            <person name="Gilroy R."/>
        </authorList>
    </citation>
    <scope>NUCLEOTIDE SEQUENCE</scope>
    <source>
        <strain evidence="7">B2-16538</strain>
    </source>
</reference>
<evidence type="ECO:0000259" key="6">
    <source>
        <dbReference type="Pfam" id="PF00155"/>
    </source>
</evidence>
<dbReference type="InterPro" id="IPR015421">
    <property type="entry name" value="PyrdxlP-dep_Trfase_major"/>
</dbReference>
<comment type="caution">
    <text evidence="7">The sequence shown here is derived from an EMBL/GenBank/DDBJ whole genome shotgun (WGS) entry which is preliminary data.</text>
</comment>
<sequence>MKYDFDEMIDRRGSGSYKWDGRDRKDILPLWVADMDFRACGPILNALRKRVEHGIFGYTKVQDEYYQAIINWFGRRHGWKIEKDRIIYTSGVVPAISAIIKALTCPGDKVLIQAPVYNCFYSSIRNNGCTFAANPLIYGDAAESGTPVMKRYTIDFEDLEEKASDPAVKLMLLCNPHNPAGRVWTVEELSRIGEICLRNNVIVVADEIHCELVLGGHEYTPFASISEEFSRNCVTCVSPSKAFNIAGLQIANIVTETPEIREKIDRAININEVCDVNPFGVAALVAAYNEGEEWLEQLLGYIQGNWQYMKDFCAERLPGFPLTELEGTYLAWMDCRHLGMDSERLEEDLIEKTGLWLNAGSMYGTEGEGFMRWNLACPRARLADALHRFEDYTLKQTHTKK</sequence>
<organism evidence="7 8">
    <name type="scientific">Candidatus Cryptobacteroides excrementavium</name>
    <dbReference type="NCBI Taxonomy" id="2840759"/>
    <lineage>
        <taxon>Bacteria</taxon>
        <taxon>Pseudomonadati</taxon>
        <taxon>Bacteroidota</taxon>
        <taxon>Bacteroidia</taxon>
        <taxon>Bacteroidales</taxon>
        <taxon>Candidatus Cryptobacteroides</taxon>
    </lineage>
</organism>
<dbReference type="NCBIfam" id="TIGR04350">
    <property type="entry name" value="C_S_lyase_PatB"/>
    <property type="match status" value="1"/>
</dbReference>